<dbReference type="Proteomes" id="UP001152747">
    <property type="component" value="Unassembled WGS sequence"/>
</dbReference>
<dbReference type="AlphaFoldDB" id="A0A9P1MW22"/>
<evidence type="ECO:0000313" key="2">
    <source>
        <dbReference type="EMBL" id="CAI5442389.1"/>
    </source>
</evidence>
<protein>
    <submittedName>
        <fullName evidence="2">Uncharacterized protein</fullName>
    </submittedName>
</protein>
<reference evidence="2" key="1">
    <citation type="submission" date="2022-11" db="EMBL/GenBank/DDBJ databases">
        <authorList>
            <person name="Kikuchi T."/>
        </authorList>
    </citation>
    <scope>NUCLEOTIDE SEQUENCE</scope>
    <source>
        <strain evidence="2">PS1010</strain>
    </source>
</reference>
<accession>A0A9P1MW22</accession>
<proteinExistence type="predicted"/>
<sequence>MAARKKNITKKKTTKKSESSQMKLDDEMPQRKKIPKVEKKSSIFSDHEEIDSISNSLVDKFESSKEYQQLEVLWHAIVKNMEIRIVKLYFETLRNMLIGNFSLKENIQNRVKAFPKDMKKVHGRFIDLLSKVKTMYHQKSQRGSNQKSKTEAVKVLSSLYNGVLPLNTTINRPTITRISSSTRDEIKNCIHSTEASQKMTRSRANYKSEPMKMPKCL</sequence>
<organism evidence="2 3">
    <name type="scientific">Caenorhabditis angaria</name>
    <dbReference type="NCBI Taxonomy" id="860376"/>
    <lineage>
        <taxon>Eukaryota</taxon>
        <taxon>Metazoa</taxon>
        <taxon>Ecdysozoa</taxon>
        <taxon>Nematoda</taxon>
        <taxon>Chromadorea</taxon>
        <taxon>Rhabditida</taxon>
        <taxon>Rhabditina</taxon>
        <taxon>Rhabditomorpha</taxon>
        <taxon>Rhabditoidea</taxon>
        <taxon>Rhabditidae</taxon>
        <taxon>Peloderinae</taxon>
        <taxon>Caenorhabditis</taxon>
    </lineage>
</organism>
<keyword evidence="3" id="KW-1185">Reference proteome</keyword>
<evidence type="ECO:0000256" key="1">
    <source>
        <dbReference type="SAM" id="MobiDB-lite"/>
    </source>
</evidence>
<feature type="compositionally biased region" description="Basic and acidic residues" evidence="1">
    <location>
        <begin position="15"/>
        <end position="40"/>
    </location>
</feature>
<feature type="region of interest" description="Disordered" evidence="1">
    <location>
        <begin position="193"/>
        <end position="217"/>
    </location>
</feature>
<evidence type="ECO:0000313" key="3">
    <source>
        <dbReference type="Proteomes" id="UP001152747"/>
    </source>
</evidence>
<name>A0A9P1MW22_9PELO</name>
<gene>
    <name evidence="2" type="ORF">CAMP_LOCUS5026</name>
</gene>
<feature type="compositionally biased region" description="Basic residues" evidence="1">
    <location>
        <begin position="1"/>
        <end position="14"/>
    </location>
</feature>
<feature type="compositionally biased region" description="Polar residues" evidence="1">
    <location>
        <begin position="193"/>
        <end position="205"/>
    </location>
</feature>
<feature type="region of interest" description="Disordered" evidence="1">
    <location>
        <begin position="1"/>
        <end position="40"/>
    </location>
</feature>
<comment type="caution">
    <text evidence="2">The sequence shown here is derived from an EMBL/GenBank/DDBJ whole genome shotgun (WGS) entry which is preliminary data.</text>
</comment>
<dbReference type="EMBL" id="CANHGI010000002">
    <property type="protein sequence ID" value="CAI5442389.1"/>
    <property type="molecule type" value="Genomic_DNA"/>
</dbReference>
<dbReference type="OrthoDB" id="5875222at2759"/>